<dbReference type="RefSeq" id="WP_193184203.1">
    <property type="nucleotide sequence ID" value="NZ_JACVXA010000048.1"/>
</dbReference>
<gene>
    <name evidence="2" type="ORF">ICN82_14865</name>
</gene>
<feature type="signal peptide" evidence="1">
    <location>
        <begin position="1"/>
        <end position="24"/>
    </location>
</feature>
<feature type="chain" id="PRO_5035154279" evidence="1">
    <location>
        <begin position="25"/>
        <end position="141"/>
    </location>
</feature>
<dbReference type="EMBL" id="JACVXA010000048">
    <property type="protein sequence ID" value="MBE3639481.1"/>
    <property type="molecule type" value="Genomic_DNA"/>
</dbReference>
<comment type="caution">
    <text evidence="2">The sequence shown here is derived from an EMBL/GenBank/DDBJ whole genome shotgun (WGS) entry which is preliminary data.</text>
</comment>
<organism evidence="2 3">
    <name type="scientific">Mangrovicoccus algicola</name>
    <dbReference type="NCBI Taxonomy" id="2771008"/>
    <lineage>
        <taxon>Bacteria</taxon>
        <taxon>Pseudomonadati</taxon>
        <taxon>Pseudomonadota</taxon>
        <taxon>Alphaproteobacteria</taxon>
        <taxon>Rhodobacterales</taxon>
        <taxon>Paracoccaceae</taxon>
        <taxon>Mangrovicoccus</taxon>
    </lineage>
</organism>
<evidence type="ECO:0000256" key="1">
    <source>
        <dbReference type="SAM" id="SignalP"/>
    </source>
</evidence>
<name>A0A8J7CL48_9RHOB</name>
<accession>A0A8J7CL48</accession>
<dbReference type="Proteomes" id="UP000609121">
    <property type="component" value="Unassembled WGS sequence"/>
</dbReference>
<keyword evidence="3" id="KW-1185">Reference proteome</keyword>
<keyword evidence="1" id="KW-0732">Signal</keyword>
<evidence type="ECO:0000313" key="3">
    <source>
        <dbReference type="Proteomes" id="UP000609121"/>
    </source>
</evidence>
<reference evidence="2" key="1">
    <citation type="submission" date="2020-09" db="EMBL/GenBank/DDBJ databases">
        <title>A novel bacterium of genus Mangrovicoccus, isolated from South China Sea.</title>
        <authorList>
            <person name="Huang H."/>
            <person name="Mo K."/>
            <person name="Hu Y."/>
        </authorList>
    </citation>
    <scope>NUCLEOTIDE SEQUENCE</scope>
    <source>
        <strain evidence="2">HB182678</strain>
    </source>
</reference>
<protein>
    <submittedName>
        <fullName evidence="2">Uncharacterized protein</fullName>
    </submittedName>
</protein>
<dbReference type="AlphaFoldDB" id="A0A8J7CL48"/>
<evidence type="ECO:0000313" key="2">
    <source>
        <dbReference type="EMBL" id="MBE3639481.1"/>
    </source>
</evidence>
<proteinExistence type="predicted"/>
<sequence>MRPDRRAFLTAALAAPVLLRPALAADARVRLRDLYDKDGSFSDLAGQLEGSRISVTGFMAPPLKAESRFFVLTKMPMAVCPFCETEAEWPDDILAVYTKRIVDVVPFNVNIDARGVLELGSYKDPETGFLSMIRLGDASYG</sequence>